<organism evidence="2 3">
    <name type="scientific">Streptomyces smaragdinus</name>
    <dbReference type="NCBI Taxonomy" id="2585196"/>
    <lineage>
        <taxon>Bacteria</taxon>
        <taxon>Bacillati</taxon>
        <taxon>Actinomycetota</taxon>
        <taxon>Actinomycetes</taxon>
        <taxon>Kitasatosporales</taxon>
        <taxon>Streptomycetaceae</taxon>
        <taxon>Streptomyces</taxon>
    </lineage>
</organism>
<keyword evidence="3" id="KW-1185">Reference proteome</keyword>
<evidence type="ECO:0000313" key="2">
    <source>
        <dbReference type="EMBL" id="MQY12334.1"/>
    </source>
</evidence>
<evidence type="ECO:0000313" key="3">
    <source>
        <dbReference type="Proteomes" id="UP000466345"/>
    </source>
</evidence>
<dbReference type="EMBL" id="WEGJ01000006">
    <property type="protein sequence ID" value="MQY12334.1"/>
    <property type="molecule type" value="Genomic_DNA"/>
</dbReference>
<comment type="caution">
    <text evidence="2">The sequence shown here is derived from an EMBL/GenBank/DDBJ whole genome shotgun (WGS) entry which is preliminary data.</text>
</comment>
<sequence length="39" mass="4173">MPDKALDIRSAESQEFFRGMPDALAASRPASATPALQQP</sequence>
<gene>
    <name evidence="2" type="ORF">SRB5_24670</name>
</gene>
<dbReference type="Proteomes" id="UP000466345">
    <property type="component" value="Unassembled WGS sequence"/>
</dbReference>
<evidence type="ECO:0000256" key="1">
    <source>
        <dbReference type="SAM" id="MobiDB-lite"/>
    </source>
</evidence>
<proteinExistence type="predicted"/>
<accession>A0A7K0CHW1</accession>
<protein>
    <submittedName>
        <fullName evidence="2">Uncharacterized protein</fullName>
    </submittedName>
</protein>
<dbReference type="AlphaFoldDB" id="A0A7K0CHW1"/>
<reference evidence="2 3" key="1">
    <citation type="submission" date="2019-10" db="EMBL/GenBank/DDBJ databases">
        <title>Streptomyces smaragdinus sp. nov. and Streptomyces fabii sp. nov., isolated from the gut of fungus growing-termite Macrotermes natalensis.</title>
        <authorList>
            <person name="Schwitalla J."/>
            <person name="Benndorf R."/>
            <person name="Martin K."/>
            <person name="De Beer W."/>
            <person name="Kaster A.-K."/>
            <person name="Vollmers J."/>
            <person name="Poulsen M."/>
            <person name="Beemelmanns C."/>
        </authorList>
    </citation>
    <scope>NUCLEOTIDE SEQUENCE [LARGE SCALE GENOMIC DNA]</scope>
    <source>
        <strain evidence="2 3">RB5</strain>
    </source>
</reference>
<name>A0A7K0CHW1_9ACTN</name>
<feature type="region of interest" description="Disordered" evidence="1">
    <location>
        <begin position="20"/>
        <end position="39"/>
    </location>
</feature>